<dbReference type="FunFam" id="3.40.50.300:FF:000679">
    <property type="entry name" value="Thymidylate kinase"/>
    <property type="match status" value="1"/>
</dbReference>
<evidence type="ECO:0000256" key="5">
    <source>
        <dbReference type="ARBA" id="ARBA00022679"/>
    </source>
</evidence>
<evidence type="ECO:0000313" key="14">
    <source>
        <dbReference type="EMBL" id="WFD42464.1"/>
    </source>
</evidence>
<dbReference type="AlphaFoldDB" id="A0AAF0JDJ6"/>
<dbReference type="SUPFAM" id="SSF53474">
    <property type="entry name" value="alpha/beta-Hydrolases"/>
    <property type="match status" value="1"/>
</dbReference>
<gene>
    <name evidence="14" type="primary">CDC8</name>
    <name evidence="14" type="ORF">MPSI1_001109</name>
</gene>
<keyword evidence="6" id="KW-0545">Nucleotide biosynthesis</keyword>
<dbReference type="Proteomes" id="UP001214628">
    <property type="component" value="Chromosome 1"/>
</dbReference>
<organism evidence="14 15">
    <name type="scientific">Malassezia psittaci</name>
    <dbReference type="NCBI Taxonomy" id="1821823"/>
    <lineage>
        <taxon>Eukaryota</taxon>
        <taxon>Fungi</taxon>
        <taxon>Dikarya</taxon>
        <taxon>Basidiomycota</taxon>
        <taxon>Ustilaginomycotina</taxon>
        <taxon>Malasseziomycetes</taxon>
        <taxon>Malasseziales</taxon>
        <taxon>Malasseziaceae</taxon>
        <taxon>Malassezia</taxon>
    </lineage>
</organism>
<dbReference type="NCBIfam" id="TIGR00041">
    <property type="entry name" value="DTMP_kinase"/>
    <property type="match status" value="1"/>
</dbReference>
<evidence type="ECO:0000313" key="15">
    <source>
        <dbReference type="Proteomes" id="UP001214628"/>
    </source>
</evidence>
<dbReference type="GO" id="GO:0006227">
    <property type="term" value="P:dUDP biosynthetic process"/>
    <property type="evidence" value="ECO:0007669"/>
    <property type="project" value="TreeGrafter"/>
</dbReference>
<evidence type="ECO:0000256" key="1">
    <source>
        <dbReference type="ARBA" id="ARBA00004992"/>
    </source>
</evidence>
<dbReference type="SUPFAM" id="SSF52540">
    <property type="entry name" value="P-loop containing nucleoside triphosphate hydrolases"/>
    <property type="match status" value="1"/>
</dbReference>
<dbReference type="InterPro" id="IPR018094">
    <property type="entry name" value="Thymidylate_kinase"/>
</dbReference>
<keyword evidence="5 14" id="KW-0808">Transferase</keyword>
<evidence type="ECO:0000256" key="3">
    <source>
        <dbReference type="ARBA" id="ARBA00012980"/>
    </source>
</evidence>
<dbReference type="Pfam" id="PF12146">
    <property type="entry name" value="Hydrolase_4"/>
    <property type="match status" value="1"/>
</dbReference>
<protein>
    <recommendedName>
        <fullName evidence="4">Thymidylate kinase</fullName>
        <ecNumber evidence="3">2.7.4.9</ecNumber>
    </recommendedName>
</protein>
<dbReference type="CDD" id="cd01672">
    <property type="entry name" value="TMPK"/>
    <property type="match status" value="1"/>
</dbReference>
<evidence type="ECO:0000256" key="4">
    <source>
        <dbReference type="ARBA" id="ARBA00017144"/>
    </source>
</evidence>
<dbReference type="InterPro" id="IPR022742">
    <property type="entry name" value="Hydrolase_4"/>
</dbReference>
<evidence type="ECO:0000256" key="6">
    <source>
        <dbReference type="ARBA" id="ARBA00022727"/>
    </source>
</evidence>
<dbReference type="GO" id="GO:0006233">
    <property type="term" value="P:dTDP biosynthetic process"/>
    <property type="evidence" value="ECO:0007669"/>
    <property type="project" value="InterPro"/>
</dbReference>
<dbReference type="EMBL" id="CP118375">
    <property type="protein sequence ID" value="WFD42464.1"/>
    <property type="molecule type" value="Genomic_DNA"/>
</dbReference>
<evidence type="ECO:0000259" key="12">
    <source>
        <dbReference type="Pfam" id="PF02223"/>
    </source>
</evidence>
<evidence type="ECO:0000256" key="11">
    <source>
        <dbReference type="ARBA" id="ARBA00048461"/>
    </source>
</evidence>
<comment type="pathway">
    <text evidence="1">Pyrimidine metabolism; dTTP biosynthesis.</text>
</comment>
<dbReference type="InterPro" id="IPR018095">
    <property type="entry name" value="Thymidylate_kin_CS"/>
</dbReference>
<sequence>MSLTEKPRGRVRASLREGSMMEHDLNIPFLDASLADVPDPHYRGLLVQKGCELNAPILEAEHTRGRPLAIFVHGMASHKNGMIFRPLAEQIDIDSYRYDQRGEGETPGEWTNGAYDLYADELNHIVQYLERRFGYVVKLFICHSRGCAITYGFVGKYLSLGNRQPPAQMVMMSGRFDMRRAYELLPELDTHFNDKGYVERHLRFKNGTRTVHMTRQDFIDGCEFPTPTYVKCVPPSVQVYILHGTSDKIVPMIDSASFVNVLTAQTRRQPGTVRLNLLEGCDHNYSGNFRSAVLEQILQWLNLCQEPESCKPPMPTWTANNPQGYRGALIVVEGLDRAGKSTQVERLVATLQARLVKFPDRTTQIGKMINSYLTNAQDIPDEAIHLLFSANRWEVIGSIIETLSSGQSVVCDRYAFSGIAYSQAKGLATRWCINPDVGIPMPDLTIFLDLDEVTAASRCAYGDERYERQEFQRIVRASFLEVENLVQETGGTWHRIQADGTPDQVFEQVNAAAQRAVEEVKSNHATLRPMTFEMQQSSQQYASQRPSL</sequence>
<keyword evidence="15" id="KW-1185">Reference proteome</keyword>
<keyword evidence="8 14" id="KW-0418">Kinase</keyword>
<evidence type="ECO:0000256" key="8">
    <source>
        <dbReference type="ARBA" id="ARBA00022777"/>
    </source>
</evidence>
<dbReference type="Gene3D" id="3.40.50.1820">
    <property type="entry name" value="alpha/beta hydrolase"/>
    <property type="match status" value="1"/>
</dbReference>
<dbReference type="InterPro" id="IPR027417">
    <property type="entry name" value="P-loop_NTPase"/>
</dbReference>
<dbReference type="InterPro" id="IPR029058">
    <property type="entry name" value="AB_hydrolase_fold"/>
</dbReference>
<feature type="domain" description="Serine aminopeptidase S33" evidence="13">
    <location>
        <begin position="69"/>
        <end position="179"/>
    </location>
</feature>
<dbReference type="GO" id="GO:0004550">
    <property type="term" value="F:nucleoside diphosphate kinase activity"/>
    <property type="evidence" value="ECO:0007669"/>
    <property type="project" value="TreeGrafter"/>
</dbReference>
<keyword evidence="7" id="KW-0547">Nucleotide-binding</keyword>
<feature type="domain" description="Thymidylate kinase-like" evidence="12">
    <location>
        <begin position="332"/>
        <end position="508"/>
    </location>
</feature>
<dbReference type="GO" id="GO:0005634">
    <property type="term" value="C:nucleus"/>
    <property type="evidence" value="ECO:0007669"/>
    <property type="project" value="TreeGrafter"/>
</dbReference>
<comment type="similarity">
    <text evidence="2">Belongs to the thymidylate kinase family.</text>
</comment>
<dbReference type="InterPro" id="IPR039430">
    <property type="entry name" value="Thymidylate_kin-like_dom"/>
</dbReference>
<evidence type="ECO:0000256" key="7">
    <source>
        <dbReference type="ARBA" id="ARBA00022741"/>
    </source>
</evidence>
<dbReference type="Gene3D" id="3.40.50.300">
    <property type="entry name" value="P-loop containing nucleotide triphosphate hydrolases"/>
    <property type="match status" value="1"/>
</dbReference>
<dbReference type="PANTHER" id="PTHR10344:SF1">
    <property type="entry name" value="THYMIDYLATE KINASE"/>
    <property type="match status" value="1"/>
</dbReference>
<dbReference type="Pfam" id="PF02223">
    <property type="entry name" value="Thymidylate_kin"/>
    <property type="match status" value="1"/>
</dbReference>
<evidence type="ECO:0000256" key="10">
    <source>
        <dbReference type="ARBA" id="ARBA00047591"/>
    </source>
</evidence>
<accession>A0AAF0JDJ6</accession>
<dbReference type="EC" id="2.7.4.9" evidence="3"/>
<name>A0AAF0JDJ6_9BASI</name>
<dbReference type="GO" id="GO:0005524">
    <property type="term" value="F:ATP binding"/>
    <property type="evidence" value="ECO:0007669"/>
    <property type="project" value="UniProtKB-KW"/>
</dbReference>
<evidence type="ECO:0000256" key="9">
    <source>
        <dbReference type="ARBA" id="ARBA00022840"/>
    </source>
</evidence>
<evidence type="ECO:0000256" key="2">
    <source>
        <dbReference type="ARBA" id="ARBA00009776"/>
    </source>
</evidence>
<dbReference type="PANTHER" id="PTHR10344">
    <property type="entry name" value="THYMIDYLATE KINASE"/>
    <property type="match status" value="1"/>
</dbReference>
<dbReference type="GO" id="GO:0005829">
    <property type="term" value="C:cytosol"/>
    <property type="evidence" value="ECO:0007669"/>
    <property type="project" value="TreeGrafter"/>
</dbReference>
<proteinExistence type="inferred from homology"/>
<dbReference type="GO" id="GO:0006235">
    <property type="term" value="P:dTTP biosynthetic process"/>
    <property type="evidence" value="ECO:0007669"/>
    <property type="project" value="TreeGrafter"/>
</dbReference>
<dbReference type="HAMAP" id="MF_00165">
    <property type="entry name" value="Thymidylate_kinase"/>
    <property type="match status" value="1"/>
</dbReference>
<dbReference type="GO" id="GO:0004798">
    <property type="term" value="F:dTMP kinase activity"/>
    <property type="evidence" value="ECO:0007669"/>
    <property type="project" value="UniProtKB-EC"/>
</dbReference>
<evidence type="ECO:0000259" key="13">
    <source>
        <dbReference type="Pfam" id="PF12146"/>
    </source>
</evidence>
<comment type="catalytic activity">
    <reaction evidence="11">
        <text>a monoacylglycerol + H2O = glycerol + a fatty acid + H(+)</text>
        <dbReference type="Rhea" id="RHEA:15245"/>
        <dbReference type="ChEBI" id="CHEBI:15377"/>
        <dbReference type="ChEBI" id="CHEBI:15378"/>
        <dbReference type="ChEBI" id="CHEBI:17408"/>
        <dbReference type="ChEBI" id="CHEBI:17754"/>
        <dbReference type="ChEBI" id="CHEBI:28868"/>
    </reaction>
</comment>
<dbReference type="PROSITE" id="PS01331">
    <property type="entry name" value="THYMIDYLATE_KINASE"/>
    <property type="match status" value="1"/>
</dbReference>
<comment type="catalytic activity">
    <reaction evidence="10">
        <text>a diacylglycerol + H2O = a monoacylglycerol + a fatty acid + H(+)</text>
        <dbReference type="Rhea" id="RHEA:32731"/>
        <dbReference type="ChEBI" id="CHEBI:15377"/>
        <dbReference type="ChEBI" id="CHEBI:15378"/>
        <dbReference type="ChEBI" id="CHEBI:17408"/>
        <dbReference type="ChEBI" id="CHEBI:18035"/>
        <dbReference type="ChEBI" id="CHEBI:28868"/>
    </reaction>
</comment>
<reference evidence="14" key="1">
    <citation type="submission" date="2023-02" db="EMBL/GenBank/DDBJ databases">
        <title>Mating type loci evolution in Malassezia.</title>
        <authorList>
            <person name="Coelho M.A."/>
        </authorList>
    </citation>
    <scope>NUCLEOTIDE SEQUENCE</scope>
    <source>
        <strain evidence="14">CBS 14136</strain>
    </source>
</reference>
<keyword evidence="9" id="KW-0067">ATP-binding</keyword>